<accession>A0A381YEV2</accession>
<reference evidence="1" key="1">
    <citation type="submission" date="2018-05" db="EMBL/GenBank/DDBJ databases">
        <authorList>
            <person name="Lanie J.A."/>
            <person name="Ng W.-L."/>
            <person name="Kazmierczak K.M."/>
            <person name="Andrzejewski T.M."/>
            <person name="Davidsen T.M."/>
            <person name="Wayne K.J."/>
            <person name="Tettelin H."/>
            <person name="Glass J.I."/>
            <person name="Rusch D."/>
            <person name="Podicherti R."/>
            <person name="Tsui H.-C.T."/>
            <person name="Winkler M.E."/>
        </authorList>
    </citation>
    <scope>NUCLEOTIDE SEQUENCE</scope>
</reference>
<proteinExistence type="predicted"/>
<dbReference type="AlphaFoldDB" id="A0A381YEV2"/>
<dbReference type="EMBL" id="UINC01017972">
    <property type="protein sequence ID" value="SVA75063.1"/>
    <property type="molecule type" value="Genomic_DNA"/>
</dbReference>
<name>A0A381YEV2_9ZZZZ</name>
<sequence length="231" mass="24031">MKKIILIITALFFSLTSYSQTPEKFTYQSIVRSEDGSVLKSAAIGIRLSILKSSKNGITVYSETHSGSTNKNGLITLIIGDGVSSDTFSDIDWSTGEYFLRIQVDPAGGIDYSIEQTSQLLSVPYALYAGRTSGINLSADVKGVLPVSKGGTGSSTSPMIGVVTAATAADARQVLGIIDPPAESAGNLVLTTVAENYLKIKDITDTAGLQEITAGKVPISLGGTGSTTAPM</sequence>
<protein>
    <submittedName>
        <fullName evidence="1">Uncharacterized protein</fullName>
    </submittedName>
</protein>
<feature type="non-terminal residue" evidence="1">
    <location>
        <position position="231"/>
    </location>
</feature>
<organism evidence="1">
    <name type="scientific">marine metagenome</name>
    <dbReference type="NCBI Taxonomy" id="408172"/>
    <lineage>
        <taxon>unclassified sequences</taxon>
        <taxon>metagenomes</taxon>
        <taxon>ecological metagenomes</taxon>
    </lineage>
</organism>
<gene>
    <name evidence="1" type="ORF">METZ01_LOCUS127917</name>
</gene>
<evidence type="ECO:0000313" key="1">
    <source>
        <dbReference type="EMBL" id="SVA75063.1"/>
    </source>
</evidence>